<dbReference type="InterPro" id="IPR036638">
    <property type="entry name" value="HLH_DNA-bd_sf"/>
</dbReference>
<evidence type="ECO:0000256" key="6">
    <source>
        <dbReference type="SAM" id="MobiDB-lite"/>
    </source>
</evidence>
<dbReference type="PANTHER" id="PTHR23349:SF72">
    <property type="entry name" value="HLH54F"/>
    <property type="match status" value="1"/>
</dbReference>
<dbReference type="GO" id="GO:0005634">
    <property type="term" value="C:nucleus"/>
    <property type="evidence" value="ECO:0007669"/>
    <property type="project" value="UniProtKB-SubCell"/>
</dbReference>
<dbReference type="AlphaFoldDB" id="A0A1B6CMV8"/>
<dbReference type="PANTHER" id="PTHR23349">
    <property type="entry name" value="BASIC HELIX-LOOP-HELIX TRANSCRIPTION FACTOR, TWIST"/>
    <property type="match status" value="1"/>
</dbReference>
<keyword evidence="2" id="KW-0805">Transcription regulation</keyword>
<reference evidence="8" key="1">
    <citation type="submission" date="2015-12" db="EMBL/GenBank/DDBJ databases">
        <title>De novo transcriptome assembly of four potential Pierce s Disease insect vectors from Arizona vineyards.</title>
        <authorList>
            <person name="Tassone E.E."/>
        </authorList>
    </citation>
    <scope>NUCLEOTIDE SEQUENCE</scope>
</reference>
<name>A0A1B6CMV8_9HEMI</name>
<keyword evidence="3" id="KW-0238">DNA-binding</keyword>
<dbReference type="InterPro" id="IPR050283">
    <property type="entry name" value="E-box_TF_Regulators"/>
</dbReference>
<dbReference type="Gene3D" id="4.10.280.10">
    <property type="entry name" value="Helix-loop-helix DNA-binding domain"/>
    <property type="match status" value="1"/>
</dbReference>
<dbReference type="EMBL" id="GEDC01022575">
    <property type="protein sequence ID" value="JAS14723.1"/>
    <property type="molecule type" value="Transcribed_RNA"/>
</dbReference>
<dbReference type="FunFam" id="4.10.280.10:FF:000010">
    <property type="entry name" value="Scleraxis bHLH transcription factor"/>
    <property type="match status" value="1"/>
</dbReference>
<evidence type="ECO:0000256" key="1">
    <source>
        <dbReference type="ARBA" id="ARBA00004123"/>
    </source>
</evidence>
<dbReference type="SUPFAM" id="SSF47459">
    <property type="entry name" value="HLH, helix-loop-helix DNA-binding domain"/>
    <property type="match status" value="1"/>
</dbReference>
<dbReference type="GO" id="GO:0000981">
    <property type="term" value="F:DNA-binding transcription factor activity, RNA polymerase II-specific"/>
    <property type="evidence" value="ECO:0007669"/>
    <property type="project" value="TreeGrafter"/>
</dbReference>
<dbReference type="GO" id="GO:0046983">
    <property type="term" value="F:protein dimerization activity"/>
    <property type="evidence" value="ECO:0007669"/>
    <property type="project" value="InterPro"/>
</dbReference>
<feature type="domain" description="BHLH" evidence="7">
    <location>
        <begin position="29"/>
        <end position="81"/>
    </location>
</feature>
<evidence type="ECO:0000313" key="8">
    <source>
        <dbReference type="EMBL" id="JAS14723.1"/>
    </source>
</evidence>
<dbReference type="CDD" id="cd11423">
    <property type="entry name" value="bHLH_TS_musculin_like"/>
    <property type="match status" value="1"/>
</dbReference>
<protein>
    <recommendedName>
        <fullName evidence="7">BHLH domain-containing protein</fullName>
    </recommendedName>
</protein>
<dbReference type="Pfam" id="PF00010">
    <property type="entry name" value="HLH"/>
    <property type="match status" value="1"/>
</dbReference>
<dbReference type="GO" id="GO:0032502">
    <property type="term" value="P:developmental process"/>
    <property type="evidence" value="ECO:0007669"/>
    <property type="project" value="TreeGrafter"/>
</dbReference>
<sequence length="187" mass="21701">MPRRRNTVRQKISLSEEEFDDDDSREKPQQRNAANARERARMRVLSRAFCRLKTTLPWVPPDTKLSKLDTLRLATSYIAHLRAVLCLDDDDEEDQTRIPNTIHPLNLTWPFSFQQPTGAMNNNPRSPEAPWEVSPHRHKTELSLPHIRHHRENSVSPCSPLSEDMPLHFQLSGYQTQNYSDSLLQIG</sequence>
<comment type="subcellular location">
    <subcellularLocation>
        <location evidence="1">Nucleus</location>
    </subcellularLocation>
</comment>
<proteinExistence type="predicted"/>
<keyword evidence="4" id="KW-0804">Transcription</keyword>
<dbReference type="PROSITE" id="PS50888">
    <property type="entry name" value="BHLH"/>
    <property type="match status" value="1"/>
</dbReference>
<accession>A0A1B6CMV8</accession>
<dbReference type="InterPro" id="IPR011598">
    <property type="entry name" value="bHLH_dom"/>
</dbReference>
<evidence type="ECO:0000259" key="7">
    <source>
        <dbReference type="PROSITE" id="PS50888"/>
    </source>
</evidence>
<gene>
    <name evidence="8" type="ORF">g.1335</name>
</gene>
<evidence type="ECO:0000256" key="5">
    <source>
        <dbReference type="ARBA" id="ARBA00023242"/>
    </source>
</evidence>
<dbReference type="GO" id="GO:0000977">
    <property type="term" value="F:RNA polymerase II transcription regulatory region sequence-specific DNA binding"/>
    <property type="evidence" value="ECO:0007669"/>
    <property type="project" value="TreeGrafter"/>
</dbReference>
<evidence type="ECO:0000256" key="2">
    <source>
        <dbReference type="ARBA" id="ARBA00023015"/>
    </source>
</evidence>
<dbReference type="SMART" id="SM00353">
    <property type="entry name" value="HLH"/>
    <property type="match status" value="1"/>
</dbReference>
<evidence type="ECO:0000256" key="3">
    <source>
        <dbReference type="ARBA" id="ARBA00023125"/>
    </source>
</evidence>
<evidence type="ECO:0000256" key="4">
    <source>
        <dbReference type="ARBA" id="ARBA00023163"/>
    </source>
</evidence>
<feature type="region of interest" description="Disordered" evidence="6">
    <location>
        <begin position="1"/>
        <end position="39"/>
    </location>
</feature>
<organism evidence="8">
    <name type="scientific">Clastoptera arizonana</name>
    <name type="common">Arizona spittle bug</name>
    <dbReference type="NCBI Taxonomy" id="38151"/>
    <lineage>
        <taxon>Eukaryota</taxon>
        <taxon>Metazoa</taxon>
        <taxon>Ecdysozoa</taxon>
        <taxon>Arthropoda</taxon>
        <taxon>Hexapoda</taxon>
        <taxon>Insecta</taxon>
        <taxon>Pterygota</taxon>
        <taxon>Neoptera</taxon>
        <taxon>Paraneoptera</taxon>
        <taxon>Hemiptera</taxon>
        <taxon>Auchenorrhyncha</taxon>
        <taxon>Cercopoidea</taxon>
        <taxon>Clastopteridae</taxon>
        <taxon>Clastoptera</taxon>
    </lineage>
</organism>
<keyword evidence="5" id="KW-0539">Nucleus</keyword>